<sequence>MMEFSSTGNTSFSEETSCVHHDTPKKLATINYQEHHEEFLNKFLSWNDCEQLKFVENLLKNMQSHQHGQVNAFLLPMLQRDFIGRLSSCGLEHLAEKILGYLDDRSLKATELVCREWYHVISQGMLWKKLIERKVLSDILWRGLSQRRGWNKYLFRQISLQKDEQKRDEFYRYLYPRILRDIDQLESNWRTGNFQLEKIPCRSQNSKGVYCLQYDDEKIISGLRDNTIKIWDRKTLECVKVLTGHNGSVLCLQYDDKVIITGSSDSTIRVWNVKTGELLNTLLHHCEAVLHLRFIDGTMVTCSKDRSIAVWQLNSPTDISIRRVLVGHRAAVNVVDFDDKYIVSASGDRTIKVWNTTTCEFVRTLLGHKRGIACLQYRDKIVVSGSSDNTIRSDVWDIECGACLRVLEGHDELVRCIRFDSKRIVSGAYDGKIKIWDLQAALDPRSQPSALCMKTLTEHTGRVFRLQFDEFQIVSSSHDDTILCFNFLQPKGVAQTQLTNFSATDSPQNEISNVLQTQASAISMGSSSLGSGI</sequence>
<protein>
    <recommendedName>
        <fullName evidence="5">D domain-containing protein</fullName>
    </recommendedName>
</protein>
<dbReference type="InterPro" id="IPR001810">
    <property type="entry name" value="F-box_dom"/>
</dbReference>
<dbReference type="PANTHER" id="PTHR14604:SF4">
    <property type="entry name" value="F-BOX DOMAIN-CONTAINING PROTEIN"/>
    <property type="match status" value="1"/>
</dbReference>
<dbReference type="SMART" id="SM00320">
    <property type="entry name" value="WD40"/>
    <property type="match status" value="7"/>
</dbReference>
<evidence type="ECO:0000256" key="2">
    <source>
        <dbReference type="ARBA" id="ARBA00022737"/>
    </source>
</evidence>
<dbReference type="OrthoDB" id="19711at2759"/>
<feature type="repeat" description="WD" evidence="4">
    <location>
        <begin position="407"/>
        <end position="446"/>
    </location>
</feature>
<dbReference type="CDD" id="cd00200">
    <property type="entry name" value="WD40"/>
    <property type="match status" value="1"/>
</dbReference>
<dbReference type="InterPro" id="IPR050995">
    <property type="entry name" value="WD-F-box_domain-protein"/>
</dbReference>
<evidence type="ECO:0000256" key="1">
    <source>
        <dbReference type="ARBA" id="ARBA00022574"/>
    </source>
</evidence>
<reference evidence="6" key="1">
    <citation type="submission" date="2021-02" db="EMBL/GenBank/DDBJ databases">
        <authorList>
            <person name="Nowell W R."/>
        </authorList>
    </citation>
    <scope>NUCLEOTIDE SEQUENCE</scope>
</reference>
<evidence type="ECO:0000259" key="5">
    <source>
        <dbReference type="SMART" id="SM01028"/>
    </source>
</evidence>
<dbReference type="InterPro" id="IPR001680">
    <property type="entry name" value="WD40_rpt"/>
</dbReference>
<keyword evidence="2" id="KW-0677">Repeat</keyword>
<evidence type="ECO:0000313" key="6">
    <source>
        <dbReference type="EMBL" id="CAF0887539.1"/>
    </source>
</evidence>
<dbReference type="PROSITE" id="PS00678">
    <property type="entry name" value="WD_REPEATS_1"/>
    <property type="match status" value="3"/>
</dbReference>
<organism evidence="6 7">
    <name type="scientific">Adineta ricciae</name>
    <name type="common">Rotifer</name>
    <dbReference type="NCBI Taxonomy" id="249248"/>
    <lineage>
        <taxon>Eukaryota</taxon>
        <taxon>Metazoa</taxon>
        <taxon>Spiralia</taxon>
        <taxon>Gnathifera</taxon>
        <taxon>Rotifera</taxon>
        <taxon>Eurotatoria</taxon>
        <taxon>Bdelloidea</taxon>
        <taxon>Adinetida</taxon>
        <taxon>Adinetidae</taxon>
        <taxon>Adineta</taxon>
    </lineage>
</organism>
<dbReference type="PROSITE" id="PS50082">
    <property type="entry name" value="WD_REPEATS_2"/>
    <property type="match status" value="4"/>
</dbReference>
<dbReference type="SMART" id="SM01028">
    <property type="entry name" value="Beta-TrCP_D"/>
    <property type="match status" value="1"/>
</dbReference>
<feature type="repeat" description="WD" evidence="4">
    <location>
        <begin position="242"/>
        <end position="281"/>
    </location>
</feature>
<keyword evidence="1 4" id="KW-0853">WD repeat</keyword>
<feature type="repeat" description="WD" evidence="4">
    <location>
        <begin position="325"/>
        <end position="364"/>
    </location>
</feature>
<dbReference type="InterPro" id="IPR015943">
    <property type="entry name" value="WD40/YVTN_repeat-like_dom_sf"/>
</dbReference>
<dbReference type="PRINTS" id="PR00320">
    <property type="entry name" value="GPROTEINBRPT"/>
</dbReference>
<dbReference type="Pfam" id="PF12937">
    <property type="entry name" value="F-box-like"/>
    <property type="match status" value="1"/>
</dbReference>
<dbReference type="Gene3D" id="6.10.250.1840">
    <property type="match status" value="1"/>
</dbReference>
<dbReference type="Pfam" id="PF00400">
    <property type="entry name" value="WD40"/>
    <property type="match status" value="7"/>
</dbReference>
<dbReference type="PROSITE" id="PS50294">
    <property type="entry name" value="WD_REPEATS_REGION"/>
    <property type="match status" value="3"/>
</dbReference>
<evidence type="ECO:0000256" key="4">
    <source>
        <dbReference type="PROSITE-ProRule" id="PRU00221"/>
    </source>
</evidence>
<evidence type="ECO:0000313" key="7">
    <source>
        <dbReference type="Proteomes" id="UP000663852"/>
    </source>
</evidence>
<dbReference type="PANTHER" id="PTHR14604">
    <property type="entry name" value="WD40 REPEAT PF20"/>
    <property type="match status" value="1"/>
</dbReference>
<dbReference type="Proteomes" id="UP000663852">
    <property type="component" value="Unassembled WGS sequence"/>
</dbReference>
<feature type="domain" description="D" evidence="5">
    <location>
        <begin position="40"/>
        <end position="79"/>
    </location>
</feature>
<name>A0A813YP82_ADIRI</name>
<evidence type="ECO:0000256" key="3">
    <source>
        <dbReference type="ARBA" id="ARBA00022786"/>
    </source>
</evidence>
<dbReference type="InterPro" id="IPR021977">
    <property type="entry name" value="Beta-TrCP_D"/>
</dbReference>
<dbReference type="Gene3D" id="2.130.10.10">
    <property type="entry name" value="YVTN repeat-like/Quinoprotein amine dehydrogenase"/>
    <property type="match status" value="1"/>
</dbReference>
<proteinExistence type="predicted"/>
<dbReference type="InterPro" id="IPR036047">
    <property type="entry name" value="F-box-like_dom_sf"/>
</dbReference>
<dbReference type="SUPFAM" id="SSF81383">
    <property type="entry name" value="F-box domain"/>
    <property type="match status" value="1"/>
</dbReference>
<dbReference type="Gene3D" id="1.20.1280.50">
    <property type="match status" value="1"/>
</dbReference>
<dbReference type="GO" id="GO:0046983">
    <property type="term" value="F:protein dimerization activity"/>
    <property type="evidence" value="ECO:0007669"/>
    <property type="project" value="InterPro"/>
</dbReference>
<dbReference type="InterPro" id="IPR019775">
    <property type="entry name" value="WD40_repeat_CS"/>
</dbReference>
<dbReference type="EMBL" id="CAJNOJ010000030">
    <property type="protein sequence ID" value="CAF0887539.1"/>
    <property type="molecule type" value="Genomic_DNA"/>
</dbReference>
<dbReference type="InterPro" id="IPR036322">
    <property type="entry name" value="WD40_repeat_dom_sf"/>
</dbReference>
<dbReference type="Pfam" id="PF12125">
    <property type="entry name" value="Beta-TrCP_D"/>
    <property type="match status" value="1"/>
</dbReference>
<accession>A0A813YP82</accession>
<comment type="caution">
    <text evidence="6">The sequence shown here is derived from an EMBL/GenBank/DDBJ whole genome shotgun (WGS) entry which is preliminary data.</text>
</comment>
<keyword evidence="3" id="KW-0833">Ubl conjugation pathway</keyword>
<gene>
    <name evidence="6" type="ORF">EDS130_LOCUS9105</name>
</gene>
<dbReference type="AlphaFoldDB" id="A0A813YP82"/>
<feature type="repeat" description="WD" evidence="4">
    <location>
        <begin position="202"/>
        <end position="241"/>
    </location>
</feature>
<dbReference type="SUPFAM" id="SSF50978">
    <property type="entry name" value="WD40 repeat-like"/>
    <property type="match status" value="1"/>
</dbReference>
<dbReference type="InterPro" id="IPR020472">
    <property type="entry name" value="WD40_PAC1"/>
</dbReference>